<name>A0AB39HH50_9BACI</name>
<keyword evidence="2" id="KW-0449">Lipoprotein</keyword>
<sequence>MAENYLDYLSFSRSGLIEQLKIEGFSNEHATHAVDEVGL</sequence>
<feature type="domain" description="Putative host cell surface-exposed lipoprotein Ltp-like HTH region" evidence="1">
    <location>
        <begin position="1"/>
        <end position="36"/>
    </location>
</feature>
<proteinExistence type="predicted"/>
<dbReference type="Pfam" id="PF07553">
    <property type="entry name" value="Lipoprotein_Ltp"/>
    <property type="match status" value="1"/>
</dbReference>
<reference evidence="2" key="1">
    <citation type="submission" date="2024-07" db="EMBL/GenBank/DDBJ databases">
        <title>Halotolerant mesophilic bacterium Ornithinibacillus sp. 4-3, sp. nov., isolated from soil.</title>
        <authorList>
            <person name="Sidarenka A.V."/>
            <person name="Guliayeva D.E."/>
            <person name="Leanovich S.I."/>
            <person name="Hileuskaya K.S."/>
            <person name="Akhremchuk A.E."/>
            <person name="Sikolenko M.A."/>
            <person name="Valentovich L.N."/>
        </authorList>
    </citation>
    <scope>NUCLEOTIDE SEQUENCE</scope>
    <source>
        <strain evidence="2">4-3</strain>
    </source>
</reference>
<dbReference type="InterPro" id="IPR011434">
    <property type="entry name" value="Ltp-like_HTH"/>
</dbReference>
<dbReference type="RefSeq" id="WP_368652258.1">
    <property type="nucleotide sequence ID" value="NZ_CP162599.1"/>
</dbReference>
<dbReference type="Gene3D" id="1.10.10.10">
    <property type="entry name" value="Winged helix-like DNA-binding domain superfamily/Winged helix DNA-binding domain"/>
    <property type="match status" value="1"/>
</dbReference>
<dbReference type="InterPro" id="IPR036388">
    <property type="entry name" value="WH-like_DNA-bd_sf"/>
</dbReference>
<accession>A0AB39HH50</accession>
<evidence type="ECO:0000259" key="1">
    <source>
        <dbReference type="Pfam" id="PF07553"/>
    </source>
</evidence>
<organism evidence="2">
    <name type="scientific">Ornithinibacillus sp. 4-3</name>
    <dbReference type="NCBI Taxonomy" id="3231488"/>
    <lineage>
        <taxon>Bacteria</taxon>
        <taxon>Bacillati</taxon>
        <taxon>Bacillota</taxon>
        <taxon>Bacilli</taxon>
        <taxon>Bacillales</taxon>
        <taxon>Bacillaceae</taxon>
        <taxon>Ornithinibacillus</taxon>
    </lineage>
</organism>
<dbReference type="EMBL" id="CP162599">
    <property type="protein sequence ID" value="XDK31531.1"/>
    <property type="molecule type" value="Genomic_DNA"/>
</dbReference>
<dbReference type="AlphaFoldDB" id="A0AB39HH50"/>
<evidence type="ECO:0000313" key="2">
    <source>
        <dbReference type="EMBL" id="XDK31531.1"/>
    </source>
</evidence>
<protein>
    <submittedName>
        <fullName evidence="2">Ltp family lipoprotein</fullName>
    </submittedName>
</protein>
<gene>
    <name evidence="2" type="ORF">AB4Y30_10885</name>
</gene>